<dbReference type="InterPro" id="IPR025591">
    <property type="entry name" value="RloB"/>
</dbReference>
<protein>
    <recommendedName>
        <fullName evidence="3">RloB domain-containing protein</fullName>
    </recommendedName>
</protein>
<dbReference type="EMBL" id="BAAAEJ010000007">
    <property type="protein sequence ID" value="GAA0394968.1"/>
    <property type="molecule type" value="Genomic_DNA"/>
</dbReference>
<comment type="caution">
    <text evidence="1">The sequence shown here is derived from an EMBL/GenBank/DDBJ whole genome shotgun (WGS) entry which is preliminary data.</text>
</comment>
<organism evidence="1 2">
    <name type="scientific">Brevundimonas terrae</name>
    <dbReference type="NCBI Taxonomy" id="363631"/>
    <lineage>
        <taxon>Bacteria</taxon>
        <taxon>Pseudomonadati</taxon>
        <taxon>Pseudomonadota</taxon>
        <taxon>Alphaproteobacteria</taxon>
        <taxon>Caulobacterales</taxon>
        <taxon>Caulobacteraceae</taxon>
        <taxon>Brevundimonas</taxon>
    </lineage>
</organism>
<proteinExistence type="predicted"/>
<name>A0ABN0YGN6_9CAUL</name>
<gene>
    <name evidence="1" type="ORF">GCM10009093_21960</name>
</gene>
<evidence type="ECO:0008006" key="3">
    <source>
        <dbReference type="Google" id="ProtNLM"/>
    </source>
</evidence>
<accession>A0ABN0YGN6</accession>
<evidence type="ECO:0000313" key="1">
    <source>
        <dbReference type="EMBL" id="GAA0394968.1"/>
    </source>
</evidence>
<dbReference type="RefSeq" id="WP_167177637.1">
    <property type="nucleotide sequence ID" value="NZ_BAAAEJ010000007.1"/>
</dbReference>
<dbReference type="Proteomes" id="UP001500791">
    <property type="component" value="Unassembled WGS sequence"/>
</dbReference>
<evidence type="ECO:0000313" key="2">
    <source>
        <dbReference type="Proteomes" id="UP001500791"/>
    </source>
</evidence>
<sequence length="209" mass="23890">MAKKKLPSLSRRSKPIIDVRQKITIFCEGRRTEPEYIKLFSEDHRNRLVEICVLGGIGVPKTIVQKAIEERRSGKKRSSFEMNDQIWVVFDRDDHKCIDEAFDLSRRHGFNVAYSNPCFELWAILHLQDHGKQINSAEAQKILKGIMPSYNKKGCKTFDYEAMKSGYENACRRAEALEKARIGDGSERGAPYTSVHKLMSVIAGNGKLR</sequence>
<keyword evidence="2" id="KW-1185">Reference proteome</keyword>
<dbReference type="Pfam" id="PF13707">
    <property type="entry name" value="RloB"/>
    <property type="match status" value="1"/>
</dbReference>
<reference evidence="1 2" key="1">
    <citation type="journal article" date="2019" name="Int. J. Syst. Evol. Microbiol.">
        <title>The Global Catalogue of Microorganisms (GCM) 10K type strain sequencing project: providing services to taxonomists for standard genome sequencing and annotation.</title>
        <authorList>
            <consortium name="The Broad Institute Genomics Platform"/>
            <consortium name="The Broad Institute Genome Sequencing Center for Infectious Disease"/>
            <person name="Wu L."/>
            <person name="Ma J."/>
        </authorList>
    </citation>
    <scope>NUCLEOTIDE SEQUENCE [LARGE SCALE GENOMIC DNA]</scope>
    <source>
        <strain evidence="1 2">JCM 13476</strain>
    </source>
</reference>